<sequence length="65" mass="7302">MSLLRRIFGAKTEARSSSTWDRMRDGYEVQDMPLTPPLAENLSGVFACVQIISETIASLPLLVYR</sequence>
<protein>
    <submittedName>
        <fullName evidence="1">Phage portal protein</fullName>
    </submittedName>
</protein>
<dbReference type="Proteomes" id="UP000218023">
    <property type="component" value="Unassembled WGS sequence"/>
</dbReference>
<gene>
    <name evidence="1" type="ORF">CK240_17245</name>
</gene>
<dbReference type="RefSeq" id="WP_167650105.1">
    <property type="nucleotide sequence ID" value="NZ_NSJZ01000050.1"/>
</dbReference>
<evidence type="ECO:0000313" key="2">
    <source>
        <dbReference type="Proteomes" id="UP000218023"/>
    </source>
</evidence>
<organism evidence="1 2">
    <name type="scientific">Paracoccus salipaludis</name>
    <dbReference type="NCBI Taxonomy" id="2032623"/>
    <lineage>
        <taxon>Bacteria</taxon>
        <taxon>Pseudomonadati</taxon>
        <taxon>Pseudomonadota</taxon>
        <taxon>Alphaproteobacteria</taxon>
        <taxon>Rhodobacterales</taxon>
        <taxon>Paracoccaceae</taxon>
        <taxon>Paracoccus</taxon>
    </lineage>
</organism>
<feature type="non-terminal residue" evidence="1">
    <location>
        <position position="65"/>
    </location>
</feature>
<reference evidence="1 2" key="1">
    <citation type="submission" date="2017-09" db="EMBL/GenBank/DDBJ databases">
        <title>Paracoccus alkalisoli sp. nov., isolated from saline alkaline soil.</title>
        <authorList>
            <person name="Dong X."/>
            <person name="Zhang G."/>
        </authorList>
    </citation>
    <scope>NUCLEOTIDE SEQUENCE [LARGE SCALE GENOMIC DNA]</scope>
    <source>
        <strain evidence="1 2">WN007</strain>
    </source>
</reference>
<dbReference type="EMBL" id="NSJZ01000050">
    <property type="protein sequence ID" value="PAU94323.1"/>
    <property type="molecule type" value="Genomic_DNA"/>
</dbReference>
<name>A0A2A2GBS5_9RHOB</name>
<proteinExistence type="predicted"/>
<keyword evidence="2" id="KW-1185">Reference proteome</keyword>
<dbReference type="AlphaFoldDB" id="A0A2A2GBS5"/>
<evidence type="ECO:0000313" key="1">
    <source>
        <dbReference type="EMBL" id="PAU94323.1"/>
    </source>
</evidence>
<accession>A0A2A2GBS5</accession>
<comment type="caution">
    <text evidence="1">The sequence shown here is derived from an EMBL/GenBank/DDBJ whole genome shotgun (WGS) entry which is preliminary data.</text>
</comment>